<keyword evidence="2" id="KW-1185">Reference proteome</keyword>
<dbReference type="Proteomes" id="UP001239111">
    <property type="component" value="Chromosome 4"/>
</dbReference>
<name>A0ACC2NBF8_9HYME</name>
<comment type="caution">
    <text evidence="1">The sequence shown here is derived from an EMBL/GenBank/DDBJ whole genome shotgun (WGS) entry which is preliminary data.</text>
</comment>
<reference evidence="1" key="1">
    <citation type="submission" date="2023-04" db="EMBL/GenBank/DDBJ databases">
        <title>A chromosome-level genome assembly of the parasitoid wasp Eretmocerus hayati.</title>
        <authorList>
            <person name="Zhong Y."/>
            <person name="Liu S."/>
            <person name="Liu Y."/>
        </authorList>
    </citation>
    <scope>NUCLEOTIDE SEQUENCE</scope>
    <source>
        <strain evidence="1">ZJU_SS_LIU_2023</strain>
    </source>
</reference>
<accession>A0ACC2NBF8</accession>
<proteinExistence type="predicted"/>
<gene>
    <name evidence="1" type="ORF">QAD02_010062</name>
</gene>
<protein>
    <submittedName>
        <fullName evidence="1">Uncharacterized protein</fullName>
    </submittedName>
</protein>
<organism evidence="1 2">
    <name type="scientific">Eretmocerus hayati</name>
    <dbReference type="NCBI Taxonomy" id="131215"/>
    <lineage>
        <taxon>Eukaryota</taxon>
        <taxon>Metazoa</taxon>
        <taxon>Ecdysozoa</taxon>
        <taxon>Arthropoda</taxon>
        <taxon>Hexapoda</taxon>
        <taxon>Insecta</taxon>
        <taxon>Pterygota</taxon>
        <taxon>Neoptera</taxon>
        <taxon>Endopterygota</taxon>
        <taxon>Hymenoptera</taxon>
        <taxon>Apocrita</taxon>
        <taxon>Proctotrupomorpha</taxon>
        <taxon>Chalcidoidea</taxon>
        <taxon>Aphelinidae</taxon>
        <taxon>Aphelininae</taxon>
        <taxon>Eretmocerus</taxon>
    </lineage>
</organism>
<evidence type="ECO:0000313" key="1">
    <source>
        <dbReference type="EMBL" id="KAJ8668399.1"/>
    </source>
</evidence>
<sequence>MVLRLTYMNMRLSIILEVSVFLICSAYAEPFGNGEVDRLTFVGNGIDQAVSEFEFSQVLIFLPHSRNLAGTRKINRMMEYAIDQKPTTSIALLITSLDETKMGMYHEMLRNPRSSTLIIFIFSISNGHGNSIGLLNDTFMSSIELMCRSSKRIRPRYLIIIDTEKIIPSSFVEKMLESAWASKFLDVTVLQWSPENFSCDTRTTIESYNPFLDKHFMECFEVGTQVFPNKLRDMHGYPLKVAVLQRAPTLNFVTDPSGYIVQINGSDYGTLMIMAEYSNFLPSFLSFNITSYHQSIVKAHGKTPIDLISNGTIDLGGNQIFLFVPIPSHTNGFGEQSVAAWFDRVVILAPVIPPVSSHVIRYSVILVSGIIFYVLVLQVVVKILRFDGDMWLSNYIIRMILGNSVPRVPVRTAERVVFFALLISSQHYAMYLFAEFTDSRIDDDSLSIYDSLNDLAQSDIKLVTPQIFVSLVSSENDPIMQQLITKLEISDGYTDCPDRAMRSENIVCVVDSTTAWDSVGKSLRSNGRKLKILDHVLWTAPKGFVFSESSPYVEEFSKIHRRIEEGGLWRRHIVNSASPWYENDDFIEHSTDRRLAEKLLLVWLPGCAVSIIVFLIEIVVHQWNQH</sequence>
<evidence type="ECO:0000313" key="2">
    <source>
        <dbReference type="Proteomes" id="UP001239111"/>
    </source>
</evidence>
<dbReference type="EMBL" id="CM056744">
    <property type="protein sequence ID" value="KAJ8668399.1"/>
    <property type="molecule type" value="Genomic_DNA"/>
</dbReference>